<dbReference type="SUPFAM" id="SSF53756">
    <property type="entry name" value="UDP-Glycosyltransferase/glycogen phosphorylase"/>
    <property type="match status" value="1"/>
</dbReference>
<dbReference type="AlphaFoldDB" id="A0A1G1YL18"/>
<dbReference type="CDD" id="cd03802">
    <property type="entry name" value="GT4_AviGT4-like"/>
    <property type="match status" value="1"/>
</dbReference>
<proteinExistence type="predicted"/>
<evidence type="ECO:0000259" key="2">
    <source>
        <dbReference type="Pfam" id="PF13439"/>
    </source>
</evidence>
<dbReference type="PANTHER" id="PTHR12526:SF595">
    <property type="entry name" value="BLL5217 PROTEIN"/>
    <property type="match status" value="1"/>
</dbReference>
<evidence type="ECO:0000313" key="3">
    <source>
        <dbReference type="EMBL" id="OGY52157.1"/>
    </source>
</evidence>
<gene>
    <name evidence="3" type="ORF">A3J59_03315</name>
</gene>
<dbReference type="EMBL" id="MHIL01000008">
    <property type="protein sequence ID" value="OGY52157.1"/>
    <property type="molecule type" value="Genomic_DNA"/>
</dbReference>
<dbReference type="PANTHER" id="PTHR12526">
    <property type="entry name" value="GLYCOSYLTRANSFERASE"/>
    <property type="match status" value="1"/>
</dbReference>
<dbReference type="GO" id="GO:0016757">
    <property type="term" value="F:glycosyltransferase activity"/>
    <property type="evidence" value="ECO:0007669"/>
    <property type="project" value="InterPro"/>
</dbReference>
<dbReference type="InterPro" id="IPR001296">
    <property type="entry name" value="Glyco_trans_1"/>
</dbReference>
<feature type="domain" description="Glycosyltransferase subfamily 4-like N-terminal" evidence="2">
    <location>
        <begin position="22"/>
        <end position="134"/>
    </location>
</feature>
<organism evidence="3 4">
    <name type="scientific">Candidatus Buchananbacteria bacterium RIFCSPHIGHO2_02_FULL_56_16</name>
    <dbReference type="NCBI Taxonomy" id="1797542"/>
    <lineage>
        <taxon>Bacteria</taxon>
        <taxon>Candidatus Buchananiibacteriota</taxon>
    </lineage>
</organism>
<evidence type="ECO:0000313" key="4">
    <source>
        <dbReference type="Proteomes" id="UP000177310"/>
    </source>
</evidence>
<dbReference type="Pfam" id="PF13439">
    <property type="entry name" value="Glyco_transf_4"/>
    <property type="match status" value="1"/>
</dbReference>
<reference evidence="3 4" key="1">
    <citation type="journal article" date="2016" name="Nat. Commun.">
        <title>Thousands of microbial genomes shed light on interconnected biogeochemical processes in an aquifer system.</title>
        <authorList>
            <person name="Anantharaman K."/>
            <person name="Brown C.T."/>
            <person name="Hug L.A."/>
            <person name="Sharon I."/>
            <person name="Castelle C.J."/>
            <person name="Probst A.J."/>
            <person name="Thomas B.C."/>
            <person name="Singh A."/>
            <person name="Wilkins M.J."/>
            <person name="Karaoz U."/>
            <person name="Brodie E.L."/>
            <person name="Williams K.H."/>
            <person name="Hubbard S.S."/>
            <person name="Banfield J.F."/>
        </authorList>
    </citation>
    <scope>NUCLEOTIDE SEQUENCE [LARGE SCALE GENOMIC DNA]</scope>
</reference>
<dbReference type="Proteomes" id="UP000177310">
    <property type="component" value="Unassembled WGS sequence"/>
</dbReference>
<protein>
    <recommendedName>
        <fullName evidence="5">Glycosyl transferase</fullName>
    </recommendedName>
</protein>
<name>A0A1G1YL18_9BACT</name>
<evidence type="ECO:0008006" key="5">
    <source>
        <dbReference type="Google" id="ProtNLM"/>
    </source>
</evidence>
<dbReference type="Pfam" id="PF00534">
    <property type="entry name" value="Glycos_transf_1"/>
    <property type="match status" value="1"/>
</dbReference>
<dbReference type="STRING" id="1797542.A3J59_03315"/>
<comment type="caution">
    <text evidence="3">The sequence shown here is derived from an EMBL/GenBank/DDBJ whole genome shotgun (WGS) entry which is preliminary data.</text>
</comment>
<dbReference type="Gene3D" id="3.40.50.2000">
    <property type="entry name" value="Glycogen Phosphorylase B"/>
    <property type="match status" value="2"/>
</dbReference>
<dbReference type="InterPro" id="IPR028098">
    <property type="entry name" value="Glyco_trans_4-like_N"/>
</dbReference>
<evidence type="ECO:0000259" key="1">
    <source>
        <dbReference type="Pfam" id="PF00534"/>
    </source>
</evidence>
<accession>A0A1G1YL18</accession>
<feature type="domain" description="Glycosyl transferase family 1" evidence="1">
    <location>
        <begin position="182"/>
        <end position="315"/>
    </location>
</feature>
<sequence>MTHALKIAQVAPFEESVPPPKYGGTELVISNVTEELVRRGYQVTLLAAGDSKTSATLVPIFKRAVRRETFSQDLPKRDAVKFIGAGRVVEYLRKNTFDIIHNHLGWRLLPFSQLLPAPVVTTLHGPLDAEYQQFVYGQYARSAYVSISNNQRRPMPRLNFVGTVYNGIEVAAFDFSVRPGTYLAFLGRMSPEKGAVEAILAAKKARLPLIMAAKVDAVDQQYFSQRVKPLIDGRQIRYIGEVDHPGKVKLLKNALALLALIQWEEPFGLFLVEALACGTPVIASNRGSVPEIIQTGKTGFIVENYLQAARAVKKVGDLDRRACRAAVEKRFTIERMVDGYEKVYRRVLKR</sequence>